<comment type="caution">
    <text evidence="5">The sequence shown here is derived from an EMBL/GenBank/DDBJ whole genome shotgun (WGS) entry which is preliminary data.</text>
</comment>
<gene>
    <name evidence="5" type="ORF">KI387_003151</name>
</gene>
<dbReference type="PANTHER" id="PTHR37888:SF11">
    <property type="entry name" value="DNA-BINDING BROMODOMAIN-CONTAINING PROTEIN"/>
    <property type="match status" value="1"/>
</dbReference>
<dbReference type="InterPro" id="IPR001487">
    <property type="entry name" value="Bromodomain"/>
</dbReference>
<feature type="compositionally biased region" description="Basic and acidic residues" evidence="3">
    <location>
        <begin position="713"/>
        <end position="722"/>
    </location>
</feature>
<feature type="compositionally biased region" description="Basic and acidic residues" evidence="3">
    <location>
        <begin position="563"/>
        <end position="585"/>
    </location>
</feature>
<feature type="compositionally biased region" description="Basic and acidic residues" evidence="3">
    <location>
        <begin position="208"/>
        <end position="222"/>
    </location>
</feature>
<dbReference type="PANTHER" id="PTHR37888">
    <property type="entry name" value="DNA-BINDING BROMODOMAIN-CONTAINING PROTEIN"/>
    <property type="match status" value="1"/>
</dbReference>
<evidence type="ECO:0000259" key="4">
    <source>
        <dbReference type="PROSITE" id="PS50014"/>
    </source>
</evidence>
<organism evidence="5 6">
    <name type="scientific">Taxus chinensis</name>
    <name type="common">Chinese yew</name>
    <name type="synonym">Taxus wallichiana var. chinensis</name>
    <dbReference type="NCBI Taxonomy" id="29808"/>
    <lineage>
        <taxon>Eukaryota</taxon>
        <taxon>Viridiplantae</taxon>
        <taxon>Streptophyta</taxon>
        <taxon>Embryophyta</taxon>
        <taxon>Tracheophyta</taxon>
        <taxon>Spermatophyta</taxon>
        <taxon>Pinopsida</taxon>
        <taxon>Pinidae</taxon>
        <taxon>Conifers II</taxon>
        <taxon>Cupressales</taxon>
        <taxon>Taxaceae</taxon>
        <taxon>Taxus</taxon>
    </lineage>
</organism>
<reference evidence="5 6" key="1">
    <citation type="journal article" date="2021" name="Nat. Plants">
        <title>The Taxus genome provides insights into paclitaxel biosynthesis.</title>
        <authorList>
            <person name="Xiong X."/>
            <person name="Gou J."/>
            <person name="Liao Q."/>
            <person name="Li Y."/>
            <person name="Zhou Q."/>
            <person name="Bi G."/>
            <person name="Li C."/>
            <person name="Du R."/>
            <person name="Wang X."/>
            <person name="Sun T."/>
            <person name="Guo L."/>
            <person name="Liang H."/>
            <person name="Lu P."/>
            <person name="Wu Y."/>
            <person name="Zhang Z."/>
            <person name="Ro D.K."/>
            <person name="Shang Y."/>
            <person name="Huang S."/>
            <person name="Yan J."/>
        </authorList>
    </citation>
    <scope>NUCLEOTIDE SEQUENCE [LARGE SCALE GENOMIC DNA]</scope>
    <source>
        <strain evidence="5">Ta-2019</strain>
    </source>
</reference>
<keyword evidence="6" id="KW-1185">Reference proteome</keyword>
<feature type="compositionally biased region" description="Basic and acidic residues" evidence="3">
    <location>
        <begin position="645"/>
        <end position="663"/>
    </location>
</feature>
<dbReference type="PRINTS" id="PR00503">
    <property type="entry name" value="BROMODOMAIN"/>
</dbReference>
<feature type="compositionally biased region" description="Basic and acidic residues" evidence="3">
    <location>
        <begin position="497"/>
        <end position="515"/>
    </location>
</feature>
<feature type="non-terminal residue" evidence="5">
    <location>
        <position position="1"/>
    </location>
</feature>
<feature type="compositionally biased region" description="Basic and acidic residues" evidence="3">
    <location>
        <begin position="118"/>
        <end position="151"/>
    </location>
</feature>
<feature type="compositionally biased region" description="Low complexity" evidence="3">
    <location>
        <begin position="698"/>
        <end position="712"/>
    </location>
</feature>
<proteinExistence type="predicted"/>
<dbReference type="Gene3D" id="1.20.920.10">
    <property type="entry name" value="Bromodomain-like"/>
    <property type="match status" value="1"/>
</dbReference>
<feature type="region of interest" description="Disordered" evidence="3">
    <location>
        <begin position="49"/>
        <end position="388"/>
    </location>
</feature>
<dbReference type="SMART" id="SM00297">
    <property type="entry name" value="BROMO"/>
    <property type="match status" value="1"/>
</dbReference>
<dbReference type="EMBL" id="JAHRHJ020000001">
    <property type="protein sequence ID" value="KAH9331043.1"/>
    <property type="molecule type" value="Genomic_DNA"/>
</dbReference>
<dbReference type="AlphaFoldDB" id="A0AA38GXC7"/>
<dbReference type="CDD" id="cd04369">
    <property type="entry name" value="Bromodomain"/>
    <property type="match status" value="1"/>
</dbReference>
<evidence type="ECO:0000313" key="6">
    <source>
        <dbReference type="Proteomes" id="UP000824469"/>
    </source>
</evidence>
<evidence type="ECO:0000313" key="5">
    <source>
        <dbReference type="EMBL" id="KAH9331043.1"/>
    </source>
</evidence>
<feature type="region of interest" description="Disordered" evidence="3">
    <location>
        <begin position="497"/>
        <end position="722"/>
    </location>
</feature>
<dbReference type="OMA" id="NWSPESQ"/>
<dbReference type="Pfam" id="PF00439">
    <property type="entry name" value="Bromodomain"/>
    <property type="match status" value="1"/>
</dbReference>
<dbReference type="InterPro" id="IPR036427">
    <property type="entry name" value="Bromodomain-like_sf"/>
</dbReference>
<accession>A0AA38GXC7</accession>
<evidence type="ECO:0000256" key="1">
    <source>
        <dbReference type="ARBA" id="ARBA00023117"/>
    </source>
</evidence>
<feature type="compositionally biased region" description="Basic residues" evidence="3">
    <location>
        <begin position="223"/>
        <end position="236"/>
    </location>
</feature>
<dbReference type="SUPFAM" id="SSF47370">
    <property type="entry name" value="Bromodomain"/>
    <property type="match status" value="1"/>
</dbReference>
<protein>
    <recommendedName>
        <fullName evidence="4">Bromo domain-containing protein</fullName>
    </recommendedName>
</protein>
<feature type="domain" description="Bromo" evidence="4">
    <location>
        <begin position="405"/>
        <end position="475"/>
    </location>
</feature>
<feature type="compositionally biased region" description="Polar residues" evidence="3">
    <location>
        <begin position="535"/>
        <end position="545"/>
    </location>
</feature>
<evidence type="ECO:0000256" key="2">
    <source>
        <dbReference type="PROSITE-ProRule" id="PRU00035"/>
    </source>
</evidence>
<feature type="compositionally biased region" description="Basic and acidic residues" evidence="3">
    <location>
        <begin position="64"/>
        <end position="90"/>
    </location>
</feature>
<evidence type="ECO:0000256" key="3">
    <source>
        <dbReference type="SAM" id="MobiDB-lite"/>
    </source>
</evidence>
<dbReference type="Proteomes" id="UP000824469">
    <property type="component" value="Unassembled WGS sequence"/>
</dbReference>
<sequence length="722" mass="80447">ACKAKYDALQERFDGEAWVEELRRLRVAQLRRELQRSDDSIGCLRSKVERLQAERARSGGGEGEAEREREGERNGDGDSKACSERSKDRSSAGSFTEAAEGSGRTAACASAKTGETAKQIDKADGIVKAGGARDRESNPSPARDKSEEERTGPCAPSVADPDRREEAKVAGSIPEEVQVVPSPPAPLVHHPASPLDSFYGSSETLADEENRRPLADFVESRKRANFRSKQRSRRPRTNAWSVLPNKPKGAMDSVAELSRHNKAEDAPPAINQDNDGCTENSGLQTADTNASERSFKRRRKQQGNKGLVVSSEEEGSGESMEEDKRVVESDVLSSVLPPRASGKGLSSSHEDYMTARSSGDSHMEGDDGGDDADQIETSPMSRRNRREPKVPGKLLPLLECLRSICNHKFGSLFKHKLESQNKQQYRNMIRRHMDLGMIRARLEEGSYSGSLEFFRDLLLIFNNALVYYPKPSQEYAAAWVLRQLATKEMENIFKTEALLKQEGPSTRKREPRRPELNSNAVKFNPASIGRKRNTRLSSGGRTATATGLPKSARLNYEQFPSAKNDDTNEMKEENNKPEEPKEAIERPSSTPQSPNPEIELRQKTEATFTRKLKDGSRTLVEGQGKKFRDNIVKISGSNIQPKKISGIEKDPDISHKSHDEPKKTLWQHCSRKQNSEEGTGGARIRPTTSKKRGWKAPQSMQEKQQQQQSQGKGPKDENFKHF</sequence>
<feature type="compositionally biased region" description="Basic and acidic residues" evidence="3">
    <location>
        <begin position="348"/>
        <end position="365"/>
    </location>
</feature>
<feature type="compositionally biased region" description="Acidic residues" evidence="3">
    <location>
        <begin position="311"/>
        <end position="321"/>
    </location>
</feature>
<feature type="compositionally biased region" description="Polar residues" evidence="3">
    <location>
        <begin position="271"/>
        <end position="292"/>
    </location>
</feature>
<dbReference type="PROSITE" id="PS50014">
    <property type="entry name" value="BROMODOMAIN_2"/>
    <property type="match status" value="1"/>
</dbReference>
<name>A0AA38GXC7_TAXCH</name>
<keyword evidence="1 2" id="KW-0103">Bromodomain</keyword>